<protein>
    <submittedName>
        <fullName evidence="1">Uncharacterized protein</fullName>
    </submittedName>
</protein>
<sequence length="63" mass="7385">MRKGEILEENSPKTLMSKYDSENLDKVFWKICYDHKDKRKSIARVSPNSTLKSETDGTKCYQI</sequence>
<evidence type="ECO:0000313" key="1">
    <source>
        <dbReference type="EMBL" id="RWS18061.1"/>
    </source>
</evidence>
<gene>
    <name evidence="1" type="ORF">B4U80_05137</name>
</gene>
<proteinExistence type="predicted"/>
<organism evidence="1 2">
    <name type="scientific">Leptotrombidium deliense</name>
    <dbReference type="NCBI Taxonomy" id="299467"/>
    <lineage>
        <taxon>Eukaryota</taxon>
        <taxon>Metazoa</taxon>
        <taxon>Ecdysozoa</taxon>
        <taxon>Arthropoda</taxon>
        <taxon>Chelicerata</taxon>
        <taxon>Arachnida</taxon>
        <taxon>Acari</taxon>
        <taxon>Acariformes</taxon>
        <taxon>Trombidiformes</taxon>
        <taxon>Prostigmata</taxon>
        <taxon>Anystina</taxon>
        <taxon>Parasitengona</taxon>
        <taxon>Trombiculoidea</taxon>
        <taxon>Trombiculidae</taxon>
        <taxon>Leptotrombidium</taxon>
    </lineage>
</organism>
<reference evidence="1 2" key="1">
    <citation type="journal article" date="2018" name="Gigascience">
        <title>Genomes of trombidid mites reveal novel predicted allergens and laterally-transferred genes associated with secondary metabolism.</title>
        <authorList>
            <person name="Dong X."/>
            <person name="Chaisiri K."/>
            <person name="Xia D."/>
            <person name="Armstrong S.D."/>
            <person name="Fang Y."/>
            <person name="Donnelly M.J."/>
            <person name="Kadowaki T."/>
            <person name="McGarry J.W."/>
            <person name="Darby A.C."/>
            <person name="Makepeace B.L."/>
        </authorList>
    </citation>
    <scope>NUCLEOTIDE SEQUENCE [LARGE SCALE GENOMIC DNA]</scope>
    <source>
        <strain evidence="1">UoL-UT</strain>
    </source>
</reference>
<dbReference type="EMBL" id="NCKV01046858">
    <property type="protein sequence ID" value="RWS18061.1"/>
    <property type="molecule type" value="Genomic_DNA"/>
</dbReference>
<evidence type="ECO:0000313" key="2">
    <source>
        <dbReference type="Proteomes" id="UP000288716"/>
    </source>
</evidence>
<dbReference type="VEuPathDB" id="VectorBase:LDEU013979"/>
<keyword evidence="2" id="KW-1185">Reference proteome</keyword>
<dbReference type="AlphaFoldDB" id="A0A443RRU3"/>
<comment type="caution">
    <text evidence="1">The sequence shown here is derived from an EMBL/GenBank/DDBJ whole genome shotgun (WGS) entry which is preliminary data.</text>
</comment>
<accession>A0A443RRU3</accession>
<dbReference type="Proteomes" id="UP000288716">
    <property type="component" value="Unassembled WGS sequence"/>
</dbReference>
<name>A0A443RRU3_9ACAR</name>